<dbReference type="Pfam" id="PF00246">
    <property type="entry name" value="Peptidase_M14"/>
    <property type="match status" value="1"/>
</dbReference>
<keyword evidence="6" id="KW-0482">Metalloprotease</keyword>
<keyword evidence="3" id="KW-0645">Protease</keyword>
<name>A0A846MCS6_9BACL</name>
<evidence type="ECO:0000256" key="7">
    <source>
        <dbReference type="PROSITE-ProRule" id="PRU01379"/>
    </source>
</evidence>
<dbReference type="PROSITE" id="PS52035">
    <property type="entry name" value="PEPTIDASE_M14"/>
    <property type="match status" value="1"/>
</dbReference>
<dbReference type="GO" id="GO:0005615">
    <property type="term" value="C:extracellular space"/>
    <property type="evidence" value="ECO:0007669"/>
    <property type="project" value="TreeGrafter"/>
</dbReference>
<evidence type="ECO:0000259" key="9">
    <source>
        <dbReference type="PROSITE" id="PS52035"/>
    </source>
</evidence>
<keyword evidence="5" id="KW-0862">Zinc</keyword>
<evidence type="ECO:0000256" key="1">
    <source>
        <dbReference type="ARBA" id="ARBA00001947"/>
    </source>
</evidence>
<dbReference type="Proteomes" id="UP000532769">
    <property type="component" value="Unassembled WGS sequence"/>
</dbReference>
<keyword evidence="11" id="KW-1185">Reference proteome</keyword>
<feature type="domain" description="Peptidase M14" evidence="9">
    <location>
        <begin position="317"/>
        <end position="624"/>
    </location>
</feature>
<evidence type="ECO:0000256" key="5">
    <source>
        <dbReference type="ARBA" id="ARBA00022833"/>
    </source>
</evidence>
<accession>A0A846MCS6</accession>
<dbReference type="PANTHER" id="PTHR11705:SF143">
    <property type="entry name" value="SLL0236 PROTEIN"/>
    <property type="match status" value="1"/>
</dbReference>
<dbReference type="InterPro" id="IPR034274">
    <property type="entry name" value="ENP1_M14_CPD"/>
</dbReference>
<feature type="chain" id="PRO_5032748328" evidence="8">
    <location>
        <begin position="28"/>
        <end position="624"/>
    </location>
</feature>
<evidence type="ECO:0000313" key="11">
    <source>
        <dbReference type="Proteomes" id="UP000532769"/>
    </source>
</evidence>
<dbReference type="PANTHER" id="PTHR11705">
    <property type="entry name" value="PROTEASE FAMILY M14 CARBOXYPEPTIDASE A,B"/>
    <property type="match status" value="1"/>
</dbReference>
<evidence type="ECO:0000256" key="8">
    <source>
        <dbReference type="SAM" id="SignalP"/>
    </source>
</evidence>
<dbReference type="Gene3D" id="3.40.630.10">
    <property type="entry name" value="Zn peptidases"/>
    <property type="match status" value="1"/>
</dbReference>
<evidence type="ECO:0000313" key="10">
    <source>
        <dbReference type="EMBL" id="NIK14698.1"/>
    </source>
</evidence>
<keyword evidence="4 10" id="KW-0378">Hydrolase</keyword>
<dbReference type="AlphaFoldDB" id="A0A846MCS6"/>
<feature type="signal peptide" evidence="8">
    <location>
        <begin position="1"/>
        <end position="27"/>
    </location>
</feature>
<comment type="cofactor">
    <cofactor evidence="1">
        <name>Zn(2+)</name>
        <dbReference type="ChEBI" id="CHEBI:29105"/>
    </cofactor>
</comment>
<dbReference type="SMART" id="SM00631">
    <property type="entry name" value="Zn_pept"/>
    <property type="match status" value="1"/>
</dbReference>
<dbReference type="SUPFAM" id="SSF53187">
    <property type="entry name" value="Zn-dependent exopeptidases"/>
    <property type="match status" value="1"/>
</dbReference>
<evidence type="ECO:0000256" key="2">
    <source>
        <dbReference type="ARBA" id="ARBA00005988"/>
    </source>
</evidence>
<proteinExistence type="inferred from homology"/>
<gene>
    <name evidence="10" type="ORF">BDD39_001208</name>
</gene>
<dbReference type="EC" id="3.4.19.11" evidence="10"/>
<dbReference type="PRINTS" id="PR00765">
    <property type="entry name" value="CRBOXYPTASEA"/>
</dbReference>
<evidence type="ECO:0000256" key="3">
    <source>
        <dbReference type="ARBA" id="ARBA00022670"/>
    </source>
</evidence>
<keyword evidence="8" id="KW-0732">Signal</keyword>
<dbReference type="InterPro" id="IPR000834">
    <property type="entry name" value="Peptidase_M14"/>
</dbReference>
<dbReference type="GO" id="GO:0006508">
    <property type="term" value="P:proteolysis"/>
    <property type="evidence" value="ECO:0007669"/>
    <property type="project" value="UniProtKB-KW"/>
</dbReference>
<dbReference type="CDD" id="cd06229">
    <property type="entry name" value="M14_Endopeptidase_I"/>
    <property type="match status" value="1"/>
</dbReference>
<dbReference type="EMBL" id="JAASRS010000001">
    <property type="protein sequence ID" value="NIK14698.1"/>
    <property type="molecule type" value="Genomic_DNA"/>
</dbReference>
<reference evidence="10 11" key="1">
    <citation type="submission" date="2020-03" db="EMBL/GenBank/DDBJ databases">
        <title>Genomic Encyclopedia of Archaeal and Bacterial Type Strains, Phase II (KMG-II): from individual species to whole genera.</title>
        <authorList>
            <person name="Goeker M."/>
        </authorList>
    </citation>
    <scope>NUCLEOTIDE SEQUENCE [LARGE SCALE GENOMIC DNA]</scope>
    <source>
        <strain evidence="10 11">DSM 4749</strain>
    </source>
</reference>
<evidence type="ECO:0000256" key="6">
    <source>
        <dbReference type="ARBA" id="ARBA00023049"/>
    </source>
</evidence>
<dbReference type="RefSeq" id="WP_166909102.1">
    <property type="nucleotide sequence ID" value="NZ_JAASRS010000001.1"/>
</dbReference>
<comment type="similarity">
    <text evidence="2 7">Belongs to the peptidase M14 family.</text>
</comment>
<feature type="active site" description="Proton donor/acceptor" evidence="7">
    <location>
        <position position="578"/>
    </location>
</feature>
<evidence type="ECO:0000256" key="4">
    <source>
        <dbReference type="ARBA" id="ARBA00022801"/>
    </source>
</evidence>
<comment type="caution">
    <text evidence="10">The sequence shown here is derived from an EMBL/GenBank/DDBJ whole genome shotgun (WGS) entry which is preliminary data.</text>
</comment>
<sequence>MKIAKIYITTFICLISFVLFTSFPTKAEETFVETVTKTDIYKKQGSTFIKIGTLREKEPLKVLSSLNEKYYTVQFGEQTAYILKENVKPVEKLDNSLFTEKGNKTYFQMYTIKSTPVYYFQGGERKELAIIEKNVPFSMIEENGDFYQIIVAGRKAYIDKNNVHFIFPQNDKSFQVAVKSVPVYYNKSGKFVEVGLLKQGQTFYSKSEYNGQWHVIEFGQLTGYVPKTGIKPITQKITPVSSEPFMYLVKVGKEIDVYNSTSKTRVAIATIQPGQVFAAKKLVGNFYEIVIAGKTAYLSQSAVNEKIDSKGIVNPYQTYTYEQMQRDIQRLQSFYPELVQTQIIGHSVEGRNIYAIKLGKGKREIFVNASHHAREHITTNLVMEMIDTYAFAYGNNQKIDNYSIRKTLDNTSIWFVPMVNPDGVTLVQKGYKAVKNSTLVLKINNGKKDFSAWKANIRGVDLNRQYDAYWKTICCNPGKPWYKNYKGPRPYSEPEAQAMRDFTLAHNFLTTVSYHSSGQIIYWHFHQSKEQAQRDYRLALMLSKKTKYSLVKPEKNPSGGGYKDWFVIQFKRPGFTIEVAPYVGECPVPLTHISHPLDENREDFFVPMSNESLTHKERKGVFHL</sequence>
<dbReference type="GO" id="GO:0008270">
    <property type="term" value="F:zinc ion binding"/>
    <property type="evidence" value="ECO:0007669"/>
    <property type="project" value="InterPro"/>
</dbReference>
<protein>
    <submittedName>
        <fullName evidence="10">G-D-glutamyl-meso-diaminopimelate peptidase</fullName>
        <ecNumber evidence="10">3.4.19.11</ecNumber>
    </submittedName>
</protein>
<dbReference type="GO" id="GO:0004181">
    <property type="term" value="F:metallocarboxypeptidase activity"/>
    <property type="evidence" value="ECO:0007669"/>
    <property type="project" value="InterPro"/>
</dbReference>
<organism evidence="10 11">
    <name type="scientific">Saccharococcus thermophilus</name>
    <dbReference type="NCBI Taxonomy" id="29396"/>
    <lineage>
        <taxon>Bacteria</taxon>
        <taxon>Bacillati</taxon>
        <taxon>Bacillota</taxon>
        <taxon>Bacilli</taxon>
        <taxon>Bacillales</taxon>
        <taxon>Anoxybacillaceae</taxon>
        <taxon>Saccharococcus</taxon>
    </lineage>
</organism>